<dbReference type="Proteomes" id="UP000470302">
    <property type="component" value="Unassembled WGS sequence"/>
</dbReference>
<sequence length="137" mass="14408">MKVGLVVLGACCAMGQALAVDIPMDAGLAAARLESKTCYAVLKYKGKLVGYELGGDLLVSSGGRLAVVPSASSHDVGDGQPRRYEGGGLSLDIKPLSDEKTETVKDITYTIKERAAAVLVEKGKRRRIKLDVLLSCA</sequence>
<proteinExistence type="predicted"/>
<accession>A0A845G5W3</accession>
<comment type="caution">
    <text evidence="2">The sequence shown here is derived from an EMBL/GenBank/DDBJ whole genome shotgun (WGS) entry which is preliminary data.</text>
</comment>
<dbReference type="RefSeq" id="WP_161097865.1">
    <property type="nucleotide sequence ID" value="NZ_WWCW01000057.1"/>
</dbReference>
<evidence type="ECO:0000313" key="2">
    <source>
        <dbReference type="EMBL" id="MYM88862.1"/>
    </source>
</evidence>
<gene>
    <name evidence="2" type="ORF">GTP91_16980</name>
</gene>
<dbReference type="EMBL" id="WWCW01000057">
    <property type="protein sequence ID" value="MYM88862.1"/>
    <property type="molecule type" value="Genomic_DNA"/>
</dbReference>
<keyword evidence="1" id="KW-0732">Signal</keyword>
<protein>
    <submittedName>
        <fullName evidence="2">Uncharacterized protein</fullName>
    </submittedName>
</protein>
<feature type="chain" id="PRO_5032774905" evidence="1">
    <location>
        <begin position="20"/>
        <end position="137"/>
    </location>
</feature>
<name>A0A845G5W3_9BURK</name>
<evidence type="ECO:0000313" key="3">
    <source>
        <dbReference type="Proteomes" id="UP000470302"/>
    </source>
</evidence>
<reference evidence="2 3" key="1">
    <citation type="submission" date="2020-01" db="EMBL/GenBank/DDBJ databases">
        <title>Novel species isolated from a subtropical stream in China.</title>
        <authorList>
            <person name="Lu H."/>
        </authorList>
    </citation>
    <scope>NUCLEOTIDE SEQUENCE [LARGE SCALE GENOMIC DNA]</scope>
    <source>
        <strain evidence="2 3">FT82W</strain>
    </source>
</reference>
<feature type="signal peptide" evidence="1">
    <location>
        <begin position="1"/>
        <end position="19"/>
    </location>
</feature>
<organism evidence="2 3">
    <name type="scientific">Duganella vulcania</name>
    <dbReference type="NCBI Taxonomy" id="2692166"/>
    <lineage>
        <taxon>Bacteria</taxon>
        <taxon>Pseudomonadati</taxon>
        <taxon>Pseudomonadota</taxon>
        <taxon>Betaproteobacteria</taxon>
        <taxon>Burkholderiales</taxon>
        <taxon>Oxalobacteraceae</taxon>
        <taxon>Telluria group</taxon>
        <taxon>Duganella</taxon>
    </lineage>
</organism>
<evidence type="ECO:0000256" key="1">
    <source>
        <dbReference type="SAM" id="SignalP"/>
    </source>
</evidence>
<dbReference type="AlphaFoldDB" id="A0A845G5W3"/>